<accession>A0A3D9SPZ2</accession>
<comment type="caution">
    <text evidence="3">The sequence shown here is derived from an EMBL/GenBank/DDBJ whole genome shotgun (WGS) entry which is preliminary data.</text>
</comment>
<dbReference type="RefSeq" id="WP_170177594.1">
    <property type="nucleotide sequence ID" value="NZ_QTTT01000001.1"/>
</dbReference>
<feature type="chain" id="PRO_5017601215" evidence="2">
    <location>
        <begin position="32"/>
        <end position="745"/>
    </location>
</feature>
<keyword evidence="4" id="KW-1185">Reference proteome</keyword>
<evidence type="ECO:0000313" key="4">
    <source>
        <dbReference type="Proteomes" id="UP000256661"/>
    </source>
</evidence>
<feature type="region of interest" description="Disordered" evidence="1">
    <location>
        <begin position="152"/>
        <end position="171"/>
    </location>
</feature>
<feature type="signal peptide" evidence="2">
    <location>
        <begin position="1"/>
        <end position="31"/>
    </location>
</feature>
<dbReference type="AlphaFoldDB" id="A0A3D9SPZ2"/>
<sequence>MIIHRRTFSAVAALLLALGLAVGLPPERAGAQEGGTELGIGMYPRAIRLQSSGAANGRILVAVNVGGVKTAVIRESRDGGRTFTEVGHIGDDLVAADGGMCCGTLYELPRAVDGMPAGTLLWAASVGSRRDTMAIRVYRSQDQGRTWTRMSDVVSGFPRPGGSGGTGETGVWEPEFTVGAGGDLVVFYSEEFQKDHQNIIKKRLSGGAWGERGVILSPNSGRGRQPGMPVVRRLPGGRYFMVYEMCNGDERCGLFSQTSPDGWDWGTDPDAAGTEIVSGAGRTLAGTPGLAWSPSTDPDGVLLVVGKVLRNADGTIAKNAGSGTTVFASPQNGSGRWHEMRAPVGVPLSWQPHPDLNGDGEPDGDPCPNYSSALLPASDGLSLFEVATARRNDDPLQPCVAYTGTGGILRVAPAGTTHVPVSGGAREPGQAFLHKAQQHVFARNTAGGLRHWFLTPGGDVNRDTWTSGVVGAPVAVALDETQHAFARTTDGRLKHSSWHPVTGRADELLGSGIAGDPAAIVYGNDLHAFAVDGSGALQHWSWDPENGLRQDTWGQGVRGRPAVLAYGNSLHAFARGQDGRLRHWWWNATDGVRGETWSVSARTMGSDPAAVTLGSQLNVFAVDDTGHLRRWHRRPTDTAVMEGQWGPNFTVAGRPTALVSGAALDELHVFVRASAGGRVEHWWRQDVDNAPVPHDTWGEGVVSDPTAMRIGDETCLFGTDTAGVLRSWCRTQGDGGVEGFRNWGG</sequence>
<feature type="compositionally biased region" description="Gly residues" evidence="1">
    <location>
        <begin position="159"/>
        <end position="168"/>
    </location>
</feature>
<dbReference type="PANTHER" id="PTHR38792">
    <property type="entry name" value="BNR/ASP-BOX REPEAT DOMAIN PROTEIN (AFU_ORTHOLOGUE AFUA_7G06430)-RELATED"/>
    <property type="match status" value="1"/>
</dbReference>
<keyword evidence="2" id="KW-0732">Signal</keyword>
<reference evidence="3 4" key="1">
    <citation type="submission" date="2018-08" db="EMBL/GenBank/DDBJ databases">
        <title>Sequencing the genomes of 1000 actinobacteria strains.</title>
        <authorList>
            <person name="Klenk H.-P."/>
        </authorList>
    </citation>
    <scope>NUCLEOTIDE SEQUENCE [LARGE SCALE GENOMIC DNA]</scope>
    <source>
        <strain evidence="3 4">DSM 43927</strain>
    </source>
</reference>
<dbReference type="CDD" id="cd15482">
    <property type="entry name" value="Sialidase_non-viral"/>
    <property type="match status" value="1"/>
</dbReference>
<dbReference type="Pfam" id="PF03984">
    <property type="entry name" value="DUF346"/>
    <property type="match status" value="5"/>
</dbReference>
<dbReference type="SUPFAM" id="SSF89372">
    <property type="entry name" value="Fucose-specific lectin"/>
    <property type="match status" value="2"/>
</dbReference>
<dbReference type="Gene3D" id="2.120.10.70">
    <property type="entry name" value="Fucose-specific lectin"/>
    <property type="match status" value="2"/>
</dbReference>
<dbReference type="InterPro" id="IPR036278">
    <property type="entry name" value="Sialidase_sf"/>
</dbReference>
<evidence type="ECO:0000256" key="1">
    <source>
        <dbReference type="SAM" id="MobiDB-lite"/>
    </source>
</evidence>
<dbReference type="EMBL" id="QTTT01000001">
    <property type="protein sequence ID" value="REE96540.1"/>
    <property type="molecule type" value="Genomic_DNA"/>
</dbReference>
<gene>
    <name evidence="3" type="ORF">DFJ69_1977</name>
</gene>
<dbReference type="InterPro" id="IPR007132">
    <property type="entry name" value="DUF346"/>
</dbReference>
<evidence type="ECO:0000313" key="3">
    <source>
        <dbReference type="EMBL" id="REE96540.1"/>
    </source>
</evidence>
<name>A0A3D9SPZ2_9ACTN</name>
<dbReference type="PANTHER" id="PTHR38792:SF3">
    <property type="entry name" value="BNR_ASP-BOX REPEAT DOMAIN PROTEIN (AFU_ORTHOLOGUE AFUA_7G06430)-RELATED"/>
    <property type="match status" value="1"/>
</dbReference>
<dbReference type="Proteomes" id="UP000256661">
    <property type="component" value="Unassembled WGS sequence"/>
</dbReference>
<proteinExistence type="predicted"/>
<dbReference type="SUPFAM" id="SSF50939">
    <property type="entry name" value="Sialidases"/>
    <property type="match status" value="1"/>
</dbReference>
<organism evidence="3 4">
    <name type="scientific">Thermomonospora umbrina</name>
    <dbReference type="NCBI Taxonomy" id="111806"/>
    <lineage>
        <taxon>Bacteria</taxon>
        <taxon>Bacillati</taxon>
        <taxon>Actinomycetota</taxon>
        <taxon>Actinomycetes</taxon>
        <taxon>Streptosporangiales</taxon>
        <taxon>Thermomonosporaceae</taxon>
        <taxon>Thermomonospora</taxon>
    </lineage>
</organism>
<evidence type="ECO:0000256" key="2">
    <source>
        <dbReference type="SAM" id="SignalP"/>
    </source>
</evidence>
<dbReference type="Gene3D" id="2.120.10.10">
    <property type="match status" value="1"/>
</dbReference>
<protein>
    <submittedName>
        <fullName evidence="3">Repeat uncharacterized protein DUF346</fullName>
    </submittedName>
</protein>